<reference evidence="2" key="1">
    <citation type="journal article" date="2019" name="Int. J. Syst. Evol. Microbiol.">
        <title>The Global Catalogue of Microorganisms (GCM) 10K type strain sequencing project: providing services to taxonomists for standard genome sequencing and annotation.</title>
        <authorList>
            <consortium name="The Broad Institute Genomics Platform"/>
            <consortium name="The Broad Institute Genome Sequencing Center for Infectious Disease"/>
            <person name="Wu L."/>
            <person name="Ma J."/>
        </authorList>
    </citation>
    <scope>NUCLEOTIDE SEQUENCE [LARGE SCALE GENOMIC DNA]</scope>
    <source>
        <strain evidence="2">JCM 11882</strain>
    </source>
</reference>
<organism evidence="1 2">
    <name type="scientific">Dietzia aurantiaca</name>
    <dbReference type="NCBI Taxonomy" id="983873"/>
    <lineage>
        <taxon>Bacteria</taxon>
        <taxon>Bacillati</taxon>
        <taxon>Actinomycetota</taxon>
        <taxon>Actinomycetes</taxon>
        <taxon>Mycobacteriales</taxon>
        <taxon>Dietziaceae</taxon>
        <taxon>Dietzia</taxon>
    </lineage>
</organism>
<accession>A0ABV9PPJ4</accession>
<dbReference type="Proteomes" id="UP001595836">
    <property type="component" value="Unassembled WGS sequence"/>
</dbReference>
<protein>
    <submittedName>
        <fullName evidence="1">Uncharacterized protein</fullName>
    </submittedName>
</protein>
<name>A0ABV9PPJ4_9ACTN</name>
<dbReference type="RefSeq" id="WP_344992260.1">
    <property type="nucleotide sequence ID" value="NZ_BAABCD010000019.1"/>
</dbReference>
<proteinExistence type="predicted"/>
<dbReference type="EMBL" id="JBHSHP010000018">
    <property type="protein sequence ID" value="MFC4754404.1"/>
    <property type="molecule type" value="Genomic_DNA"/>
</dbReference>
<evidence type="ECO:0000313" key="2">
    <source>
        <dbReference type="Proteomes" id="UP001595836"/>
    </source>
</evidence>
<comment type="caution">
    <text evidence="1">The sequence shown here is derived from an EMBL/GenBank/DDBJ whole genome shotgun (WGS) entry which is preliminary data.</text>
</comment>
<evidence type="ECO:0000313" key="1">
    <source>
        <dbReference type="EMBL" id="MFC4754404.1"/>
    </source>
</evidence>
<sequence length="46" mass="5236">MSRVVARLPEGTRARDLPREITENDRVAVIRAHLDLATRLVEEVNP</sequence>
<gene>
    <name evidence="1" type="ORF">ACFO7U_06380</name>
</gene>
<keyword evidence="2" id="KW-1185">Reference proteome</keyword>